<dbReference type="PANTHER" id="PTHR11985:SF15">
    <property type="entry name" value="GLYCEROL-3-PHOSPHATE DEHYDROGENASE, MITOCHONDRIAL"/>
    <property type="match status" value="1"/>
</dbReference>
<evidence type="ECO:0000256" key="2">
    <source>
        <dbReference type="ARBA" id="ARBA00007330"/>
    </source>
</evidence>
<organism evidence="8">
    <name type="scientific">hydrothermal vent metagenome</name>
    <dbReference type="NCBI Taxonomy" id="652676"/>
    <lineage>
        <taxon>unclassified sequences</taxon>
        <taxon>metagenomes</taxon>
        <taxon>ecological metagenomes</taxon>
    </lineage>
</organism>
<comment type="cofactor">
    <cofactor evidence="1">
        <name>FAD</name>
        <dbReference type="ChEBI" id="CHEBI:57692"/>
    </cofactor>
</comment>
<evidence type="ECO:0000259" key="7">
    <source>
        <dbReference type="Pfam" id="PF01266"/>
    </source>
</evidence>
<comment type="similarity">
    <text evidence="2">Belongs to the FAD-dependent glycerol-3-phosphate dehydrogenase family.</text>
</comment>
<dbReference type="Gene3D" id="3.50.50.60">
    <property type="entry name" value="FAD/NAD(P)-binding domain"/>
    <property type="match status" value="1"/>
</dbReference>
<accession>A0A3B0XP00</accession>
<dbReference type="GO" id="GO:0004368">
    <property type="term" value="F:glycerol-3-phosphate dehydrogenase (quinone) activity"/>
    <property type="evidence" value="ECO:0007669"/>
    <property type="project" value="UniProtKB-EC"/>
</dbReference>
<keyword evidence="3" id="KW-0285">Flavoprotein</keyword>
<dbReference type="Pfam" id="PF01266">
    <property type="entry name" value="DAO"/>
    <property type="match status" value="1"/>
</dbReference>
<evidence type="ECO:0000256" key="6">
    <source>
        <dbReference type="SAM" id="Phobius"/>
    </source>
</evidence>
<dbReference type="AlphaFoldDB" id="A0A3B0XP00"/>
<dbReference type="InterPro" id="IPR036188">
    <property type="entry name" value="FAD/NAD-bd_sf"/>
</dbReference>
<protein>
    <submittedName>
        <fullName evidence="8">Aerobic glycerol-3-phosphate dehydrogenase</fullName>
        <ecNumber evidence="8">1.1.5.3</ecNumber>
    </submittedName>
</protein>
<keyword evidence="6" id="KW-0812">Transmembrane</keyword>
<feature type="non-terminal residue" evidence="8">
    <location>
        <position position="256"/>
    </location>
</feature>
<evidence type="ECO:0000256" key="4">
    <source>
        <dbReference type="ARBA" id="ARBA00022827"/>
    </source>
</evidence>
<dbReference type="SUPFAM" id="SSF51905">
    <property type="entry name" value="FAD/NAD(P)-binding domain"/>
    <property type="match status" value="1"/>
</dbReference>
<dbReference type="Gene3D" id="3.30.9.10">
    <property type="entry name" value="D-Amino Acid Oxidase, subunit A, domain 2"/>
    <property type="match status" value="1"/>
</dbReference>
<evidence type="ECO:0000256" key="5">
    <source>
        <dbReference type="ARBA" id="ARBA00023002"/>
    </source>
</evidence>
<dbReference type="EMBL" id="UOFG01000013">
    <property type="protein sequence ID" value="VAW58066.1"/>
    <property type="molecule type" value="Genomic_DNA"/>
</dbReference>
<reference evidence="8" key="1">
    <citation type="submission" date="2018-06" db="EMBL/GenBank/DDBJ databases">
        <authorList>
            <person name="Zhirakovskaya E."/>
        </authorList>
    </citation>
    <scope>NUCLEOTIDE SEQUENCE</scope>
</reference>
<dbReference type="EC" id="1.1.5.3" evidence="8"/>
<dbReference type="InterPro" id="IPR006076">
    <property type="entry name" value="FAD-dep_OxRdtase"/>
</dbReference>
<feature type="transmembrane region" description="Helical" evidence="6">
    <location>
        <begin position="105"/>
        <end position="122"/>
    </location>
</feature>
<evidence type="ECO:0000256" key="3">
    <source>
        <dbReference type="ARBA" id="ARBA00022630"/>
    </source>
</evidence>
<sequence length="256" mass="28696">MTNNSETYDIVIIGAGIQGAGVAQAAALCGYTTLVLEKFSDAGYGTSCKSSKLIHGGLRYLETGQLKLVRECLQERKLLLKNAPHLVKLIPFYIPVYANSTRPAWLIWLGLCIYSVLSLKKFSIVKKSQWKNLDSLREENLQHIFKYYDAQTDDLALTQAVIKSANRLGAKVLYNTKFIKSEIDNKTHKVSFRQQHGQSSVHCRCIINCSGPWIETTQKKISPILKIPDIDLISGTHIIIKHSPIQGAYYIQANDN</sequence>
<keyword evidence="5 8" id="KW-0560">Oxidoreductase</keyword>
<proteinExistence type="inferred from homology"/>
<keyword evidence="6" id="KW-1133">Transmembrane helix</keyword>
<gene>
    <name evidence="8" type="ORF">MNBD_GAMMA11-3493</name>
</gene>
<feature type="domain" description="FAD dependent oxidoreductase" evidence="7">
    <location>
        <begin position="9"/>
        <end position="243"/>
    </location>
</feature>
<evidence type="ECO:0000313" key="8">
    <source>
        <dbReference type="EMBL" id="VAW58066.1"/>
    </source>
</evidence>
<dbReference type="PANTHER" id="PTHR11985">
    <property type="entry name" value="GLYCEROL-3-PHOSPHATE DEHYDROGENASE"/>
    <property type="match status" value="1"/>
</dbReference>
<keyword evidence="6" id="KW-0472">Membrane</keyword>
<dbReference type="InterPro" id="IPR000447">
    <property type="entry name" value="G3P_DH_FAD-dep"/>
</dbReference>
<evidence type="ECO:0000256" key="1">
    <source>
        <dbReference type="ARBA" id="ARBA00001974"/>
    </source>
</evidence>
<keyword evidence="4" id="KW-0274">FAD</keyword>
<dbReference type="PRINTS" id="PR01001">
    <property type="entry name" value="FADG3PDH"/>
</dbReference>
<dbReference type="GO" id="GO:0046168">
    <property type="term" value="P:glycerol-3-phosphate catabolic process"/>
    <property type="evidence" value="ECO:0007669"/>
    <property type="project" value="TreeGrafter"/>
</dbReference>
<name>A0A3B0XP00_9ZZZZ</name>